<name>A0A443RXE2_9ACAR</name>
<comment type="subcellular location">
    <subcellularLocation>
        <location evidence="1 12">Golgi apparatus</location>
        <location evidence="1 12">Golgi stack membrane</location>
        <topology evidence="1 12">Single-pass type II membrane protein</topology>
    </subcellularLocation>
</comment>
<dbReference type="EC" id="2.4.1.-" evidence="12"/>
<dbReference type="PANTHER" id="PTHR48438:SF1">
    <property type="entry name" value="ALPHA-(1,3)-FUCOSYLTRANSFERASE C-RELATED"/>
    <property type="match status" value="1"/>
</dbReference>
<dbReference type="GO" id="GO:0008417">
    <property type="term" value="F:fucosyltransferase activity"/>
    <property type="evidence" value="ECO:0007669"/>
    <property type="project" value="InterPro"/>
</dbReference>
<keyword evidence="5 12" id="KW-0808">Transferase</keyword>
<accession>A0A443RXE2</accession>
<dbReference type="Pfam" id="PF00852">
    <property type="entry name" value="Glyco_transf_10"/>
    <property type="match status" value="1"/>
</dbReference>
<keyword evidence="4 12" id="KW-0328">Glycosyltransferase</keyword>
<dbReference type="InterPro" id="IPR031481">
    <property type="entry name" value="Glyco_tran_10_N"/>
</dbReference>
<dbReference type="InterPro" id="IPR055270">
    <property type="entry name" value="Glyco_tran_10_C"/>
</dbReference>
<keyword evidence="6 12" id="KW-0812">Transmembrane</keyword>
<keyword evidence="9 12" id="KW-0333">Golgi apparatus</keyword>
<evidence type="ECO:0000256" key="6">
    <source>
        <dbReference type="ARBA" id="ARBA00022692"/>
    </source>
</evidence>
<gene>
    <name evidence="15" type="ORF">B4U80_01404</name>
</gene>
<feature type="domain" description="Fucosyltransferase N-terminal" evidence="14">
    <location>
        <begin position="6"/>
        <end position="58"/>
    </location>
</feature>
<dbReference type="UniPathway" id="UPA00378"/>
<dbReference type="EMBL" id="NCKV01020670">
    <property type="protein sequence ID" value="RWS20021.1"/>
    <property type="molecule type" value="Genomic_DNA"/>
</dbReference>
<comment type="pathway">
    <text evidence="2">Protein modification; protein glycosylation.</text>
</comment>
<evidence type="ECO:0000256" key="5">
    <source>
        <dbReference type="ARBA" id="ARBA00022679"/>
    </source>
</evidence>
<evidence type="ECO:0000256" key="1">
    <source>
        <dbReference type="ARBA" id="ARBA00004447"/>
    </source>
</evidence>
<protein>
    <recommendedName>
        <fullName evidence="12">Fucosyltransferase</fullName>
        <ecNumber evidence="12">2.4.1.-</ecNumber>
    </recommendedName>
</protein>
<dbReference type="InterPro" id="IPR038577">
    <property type="entry name" value="GT10-like_C_sf"/>
</dbReference>
<proteinExistence type="inferred from homology"/>
<evidence type="ECO:0000256" key="4">
    <source>
        <dbReference type="ARBA" id="ARBA00022676"/>
    </source>
</evidence>
<dbReference type="InterPro" id="IPR001503">
    <property type="entry name" value="Glyco_trans_10"/>
</dbReference>
<organism evidence="15 16">
    <name type="scientific">Leptotrombidium deliense</name>
    <dbReference type="NCBI Taxonomy" id="299467"/>
    <lineage>
        <taxon>Eukaryota</taxon>
        <taxon>Metazoa</taxon>
        <taxon>Ecdysozoa</taxon>
        <taxon>Arthropoda</taxon>
        <taxon>Chelicerata</taxon>
        <taxon>Arachnida</taxon>
        <taxon>Acari</taxon>
        <taxon>Acariformes</taxon>
        <taxon>Trombidiformes</taxon>
        <taxon>Prostigmata</taxon>
        <taxon>Anystina</taxon>
        <taxon>Parasitengona</taxon>
        <taxon>Trombiculoidea</taxon>
        <taxon>Trombiculidae</taxon>
        <taxon>Leptotrombidium</taxon>
    </lineage>
</organism>
<dbReference type="SUPFAM" id="SSF53756">
    <property type="entry name" value="UDP-Glycosyltransferase/glycogen phosphorylase"/>
    <property type="match status" value="1"/>
</dbReference>
<dbReference type="PANTHER" id="PTHR48438">
    <property type="entry name" value="ALPHA-(1,3)-FUCOSYLTRANSFERASE C-RELATED"/>
    <property type="match status" value="1"/>
</dbReference>
<dbReference type="AlphaFoldDB" id="A0A443RXE2"/>
<keyword evidence="8" id="KW-1133">Transmembrane helix</keyword>
<sequence>MQTYSSDFPIQKSTSKPWILFNLESPSRFNETKFKPVSHLFDWTLAFNRDSSIFVPYGVMIKKQIKVEDNFHWRLNIDGMKDVFAERTIIKINEYSSRIKEKQVAWFVSNCRSASNREEYVKQLSKFIDVDIYGTCGKLKCGKKQYYDQCKEMAAMKYNFFLAFENSICADYTSEKIIEALKFGSLPVYFGGEISEQVIPRNAYINAMEFKSPKHLADYLLMVSKNETLYSSFFKWRS</sequence>
<evidence type="ECO:0000256" key="11">
    <source>
        <dbReference type="ARBA" id="ARBA00023180"/>
    </source>
</evidence>
<evidence type="ECO:0000256" key="2">
    <source>
        <dbReference type="ARBA" id="ARBA00004922"/>
    </source>
</evidence>
<dbReference type="Gene3D" id="3.40.50.11660">
    <property type="entry name" value="Glycosyl transferase family 10, C-terminal domain"/>
    <property type="match status" value="1"/>
</dbReference>
<dbReference type="STRING" id="299467.A0A443RXE2"/>
<feature type="non-terminal residue" evidence="15">
    <location>
        <position position="238"/>
    </location>
</feature>
<evidence type="ECO:0000256" key="9">
    <source>
        <dbReference type="ARBA" id="ARBA00023034"/>
    </source>
</evidence>
<evidence type="ECO:0000313" key="16">
    <source>
        <dbReference type="Proteomes" id="UP000288716"/>
    </source>
</evidence>
<evidence type="ECO:0000256" key="12">
    <source>
        <dbReference type="RuleBase" id="RU003832"/>
    </source>
</evidence>
<evidence type="ECO:0000256" key="7">
    <source>
        <dbReference type="ARBA" id="ARBA00022968"/>
    </source>
</evidence>
<keyword evidence="11" id="KW-0325">Glycoprotein</keyword>
<feature type="domain" description="Fucosyltransferase C-terminal" evidence="13">
    <location>
        <begin position="100"/>
        <end position="237"/>
    </location>
</feature>
<reference evidence="15 16" key="1">
    <citation type="journal article" date="2018" name="Gigascience">
        <title>Genomes of trombidid mites reveal novel predicted allergens and laterally-transferred genes associated with secondary metabolism.</title>
        <authorList>
            <person name="Dong X."/>
            <person name="Chaisiri K."/>
            <person name="Xia D."/>
            <person name="Armstrong S.D."/>
            <person name="Fang Y."/>
            <person name="Donnelly M.J."/>
            <person name="Kadowaki T."/>
            <person name="McGarry J.W."/>
            <person name="Darby A.C."/>
            <person name="Makepeace B.L."/>
        </authorList>
    </citation>
    <scope>NUCLEOTIDE SEQUENCE [LARGE SCALE GENOMIC DNA]</scope>
    <source>
        <strain evidence="15">UoL-UT</strain>
    </source>
</reference>
<dbReference type="Proteomes" id="UP000288716">
    <property type="component" value="Unassembled WGS sequence"/>
</dbReference>
<comment type="caution">
    <text evidence="15">The sequence shown here is derived from an EMBL/GenBank/DDBJ whole genome shotgun (WGS) entry which is preliminary data.</text>
</comment>
<dbReference type="Pfam" id="PF17039">
    <property type="entry name" value="Glyco_tran_10_N"/>
    <property type="match status" value="1"/>
</dbReference>
<comment type="similarity">
    <text evidence="3 12">Belongs to the glycosyltransferase 10 family.</text>
</comment>
<evidence type="ECO:0000256" key="8">
    <source>
        <dbReference type="ARBA" id="ARBA00022989"/>
    </source>
</evidence>
<evidence type="ECO:0000259" key="14">
    <source>
        <dbReference type="Pfam" id="PF17039"/>
    </source>
</evidence>
<dbReference type="FunFam" id="3.40.50.11660:FF:000004">
    <property type="entry name" value="Glycoprotein 3-alpha-L-fucosyltransferase A"/>
    <property type="match status" value="1"/>
</dbReference>
<evidence type="ECO:0000256" key="3">
    <source>
        <dbReference type="ARBA" id="ARBA00008919"/>
    </source>
</evidence>
<dbReference type="GO" id="GO:0032580">
    <property type="term" value="C:Golgi cisterna membrane"/>
    <property type="evidence" value="ECO:0007669"/>
    <property type="project" value="UniProtKB-SubCell"/>
</dbReference>
<dbReference type="OrthoDB" id="427096at2759"/>
<dbReference type="VEuPathDB" id="VectorBase:LDEU012019"/>
<keyword evidence="16" id="KW-1185">Reference proteome</keyword>
<keyword evidence="7" id="KW-0735">Signal-anchor</keyword>
<keyword evidence="10" id="KW-0472">Membrane</keyword>
<evidence type="ECO:0000259" key="13">
    <source>
        <dbReference type="Pfam" id="PF00852"/>
    </source>
</evidence>
<evidence type="ECO:0000256" key="10">
    <source>
        <dbReference type="ARBA" id="ARBA00023136"/>
    </source>
</evidence>
<evidence type="ECO:0000313" key="15">
    <source>
        <dbReference type="EMBL" id="RWS20021.1"/>
    </source>
</evidence>